<reference evidence="1" key="1">
    <citation type="submission" date="2016-01" db="EMBL/GenBank/DDBJ databases">
        <authorList>
            <person name="Peeters C."/>
        </authorList>
    </citation>
    <scope>NUCLEOTIDE SEQUENCE [LARGE SCALE GENOMIC DNA]</scope>
    <source>
        <strain evidence="1">LMG 29325</strain>
    </source>
</reference>
<dbReference type="AlphaFoldDB" id="A0A158DHS8"/>
<evidence type="ECO:0000313" key="2">
    <source>
        <dbReference type="Proteomes" id="UP000054596"/>
    </source>
</evidence>
<keyword evidence="2" id="KW-1185">Reference proteome</keyword>
<proteinExistence type="predicted"/>
<name>A0A158DHS8_9BURK</name>
<dbReference type="RefSeq" id="WP_086973670.1">
    <property type="nucleotide sequence ID" value="NZ_FCOJ02000089.1"/>
</dbReference>
<dbReference type="OrthoDB" id="9009687at2"/>
<protein>
    <submittedName>
        <fullName evidence="1">Uncharacterized protein</fullName>
    </submittedName>
</protein>
<accession>A0A158DHS8</accession>
<comment type="caution">
    <text evidence="1">The sequence shown here is derived from an EMBL/GenBank/DDBJ whole genome shotgun (WGS) entry which is preliminary data.</text>
</comment>
<evidence type="ECO:0000313" key="1">
    <source>
        <dbReference type="EMBL" id="SAK94118.1"/>
    </source>
</evidence>
<gene>
    <name evidence="1" type="ORF">AWB82_06774</name>
</gene>
<dbReference type="EMBL" id="FCOJ02000089">
    <property type="protein sequence ID" value="SAK94118.1"/>
    <property type="molecule type" value="Genomic_DNA"/>
</dbReference>
<sequence length="97" mass="10756">MSKRLRATIVFYDEDASQIRLCNVPRDRVQAAIDRAGFIFNVPTDAPDHSSAPVTDEHARQIGGMAILVQASEHPELRPRLDLTLLQPINWDAPPAA</sequence>
<dbReference type="Proteomes" id="UP000054596">
    <property type="component" value="Unassembled WGS sequence"/>
</dbReference>
<organism evidence="1 2">
    <name type="scientific">Caballeronia glebae</name>
    <dbReference type="NCBI Taxonomy" id="1777143"/>
    <lineage>
        <taxon>Bacteria</taxon>
        <taxon>Pseudomonadati</taxon>
        <taxon>Pseudomonadota</taxon>
        <taxon>Betaproteobacteria</taxon>
        <taxon>Burkholderiales</taxon>
        <taxon>Burkholderiaceae</taxon>
        <taxon>Caballeronia</taxon>
    </lineage>
</organism>